<name>A0A061QRD4_9CHLO</name>
<gene>
    <name evidence="8" type="primary">SLC35B2</name>
    <name evidence="8" type="ORF">TSPGSL018_21203</name>
</gene>
<evidence type="ECO:0000256" key="5">
    <source>
        <dbReference type="ARBA" id="ARBA00022989"/>
    </source>
</evidence>
<evidence type="ECO:0000256" key="2">
    <source>
        <dbReference type="ARBA" id="ARBA00008349"/>
    </source>
</evidence>
<keyword evidence="3" id="KW-0813">Transport</keyword>
<comment type="subcellular location">
    <subcellularLocation>
        <location evidence="1">Membrane</location>
        <topology evidence="1">Multi-pass membrane protein</topology>
    </subcellularLocation>
</comment>
<dbReference type="AlphaFoldDB" id="A0A061QRD4"/>
<feature type="transmembrane region" description="Helical" evidence="7">
    <location>
        <begin position="181"/>
        <end position="199"/>
    </location>
</feature>
<feature type="transmembrane region" description="Helical" evidence="7">
    <location>
        <begin position="255"/>
        <end position="274"/>
    </location>
</feature>
<feature type="transmembrane region" description="Helical" evidence="7">
    <location>
        <begin position="21"/>
        <end position="42"/>
    </location>
</feature>
<dbReference type="Pfam" id="PF08449">
    <property type="entry name" value="UAA"/>
    <property type="match status" value="1"/>
</dbReference>
<dbReference type="GO" id="GO:0046964">
    <property type="term" value="F:3'-phosphoadenosine 5'-phosphosulfate transmembrane transporter activity"/>
    <property type="evidence" value="ECO:0007669"/>
    <property type="project" value="TreeGrafter"/>
</dbReference>
<accession>A0A061QRD4</accession>
<feature type="transmembrane region" description="Helical" evidence="7">
    <location>
        <begin position="220"/>
        <end position="243"/>
    </location>
</feature>
<dbReference type="EMBL" id="GBEZ01023699">
    <property type="protein sequence ID" value="JAC63207.1"/>
    <property type="molecule type" value="Transcribed_RNA"/>
</dbReference>
<protein>
    <submittedName>
        <fullName evidence="8">Solute carrier family 35 (Adenosine 3'-phospho 5'-phosphosulfate transporter), member B2</fullName>
    </submittedName>
</protein>
<dbReference type="GO" id="GO:0005789">
    <property type="term" value="C:endoplasmic reticulum membrane"/>
    <property type="evidence" value="ECO:0007669"/>
    <property type="project" value="TreeGrafter"/>
</dbReference>
<dbReference type="GO" id="GO:0000139">
    <property type="term" value="C:Golgi membrane"/>
    <property type="evidence" value="ECO:0007669"/>
    <property type="project" value="TreeGrafter"/>
</dbReference>
<evidence type="ECO:0000313" key="8">
    <source>
        <dbReference type="EMBL" id="JAC63207.1"/>
    </source>
</evidence>
<comment type="similarity">
    <text evidence="2">Belongs to the nucleotide-sugar transporter family. UDP-galactose:UMP antiporter (TC 2.A.7.11) subfamily.</text>
</comment>
<evidence type="ECO:0000256" key="3">
    <source>
        <dbReference type="ARBA" id="ARBA00022448"/>
    </source>
</evidence>
<evidence type="ECO:0000256" key="7">
    <source>
        <dbReference type="SAM" id="Phobius"/>
    </source>
</evidence>
<organism evidence="8">
    <name type="scientific">Tetraselmis sp. GSL018</name>
    <dbReference type="NCBI Taxonomy" id="582737"/>
    <lineage>
        <taxon>Eukaryota</taxon>
        <taxon>Viridiplantae</taxon>
        <taxon>Chlorophyta</taxon>
        <taxon>core chlorophytes</taxon>
        <taxon>Chlorodendrophyceae</taxon>
        <taxon>Chlorodendrales</taxon>
        <taxon>Chlorodendraceae</taxon>
        <taxon>Tetraselmis</taxon>
    </lineage>
</organism>
<keyword evidence="5 7" id="KW-1133">Transmembrane helix</keyword>
<dbReference type="PANTHER" id="PTHR10778">
    <property type="entry name" value="SOLUTE CARRIER FAMILY 35 MEMBER B"/>
    <property type="match status" value="1"/>
</dbReference>
<evidence type="ECO:0000256" key="4">
    <source>
        <dbReference type="ARBA" id="ARBA00022692"/>
    </source>
</evidence>
<sequence>MKLPSLKHQVIEPVSLLEKREGLSTIWCTAGVVISLMAYGVLQERIMTTPFAPGGRLFTESVFLVLVNRLGTLLIAMLVSLAGRQPLRPLAPLHCYAGISLSNTLATTCQYDALKYVSFPVATLGKCAKMIPVMMWGTVISRKHYSMLEYAIAIVVTLGCTSFILTGEIRSRVLKDHMQGAEYLFGGILMVTYLTFDGFTSTQQEHLFQNHPDVTISNQIMYCCMWSCLFALSVSMSNGQLWSACQFISEYPRCLLEILGLSVSAGAAQLFISFTIKKHGALAFATIMTTRQFFSILVSCAVFLNPLTGGQWVSTCIIFGALYFKLSLRQPKRPSRPSLHQPAMLGRIDAIPAAENGGIAISSARPPADTRIEAV</sequence>
<keyword evidence="6 7" id="KW-0472">Membrane</keyword>
<reference evidence="8" key="1">
    <citation type="submission" date="2014-05" db="EMBL/GenBank/DDBJ databases">
        <title>The transcriptome of the halophilic microalga Tetraselmis sp. GSL018 isolated from the Great Salt Lake, Utah.</title>
        <authorList>
            <person name="Jinkerson R.E."/>
            <person name="D'Adamo S."/>
            <person name="Posewitz M.C."/>
        </authorList>
    </citation>
    <scope>NUCLEOTIDE SEQUENCE</scope>
    <source>
        <strain evidence="8">GSL018</strain>
    </source>
</reference>
<feature type="transmembrane region" description="Helical" evidence="7">
    <location>
        <begin position="62"/>
        <end position="83"/>
    </location>
</feature>
<feature type="transmembrane region" description="Helical" evidence="7">
    <location>
        <begin position="310"/>
        <end position="328"/>
    </location>
</feature>
<dbReference type="InterPro" id="IPR013657">
    <property type="entry name" value="SCL35B1-4/HUT1"/>
</dbReference>
<feature type="transmembrane region" description="Helical" evidence="7">
    <location>
        <begin position="150"/>
        <end position="169"/>
    </location>
</feature>
<dbReference type="PANTHER" id="PTHR10778:SF13">
    <property type="entry name" value="ADENOSINE 3'-PHOSPHO 5'-PHOSPHOSULFATE TRANSPORTER 1"/>
    <property type="match status" value="1"/>
</dbReference>
<evidence type="ECO:0000256" key="1">
    <source>
        <dbReference type="ARBA" id="ARBA00004141"/>
    </source>
</evidence>
<keyword evidence="4 7" id="KW-0812">Transmembrane</keyword>
<evidence type="ECO:0000256" key="6">
    <source>
        <dbReference type="ARBA" id="ARBA00023136"/>
    </source>
</evidence>
<proteinExistence type="inferred from homology"/>